<comment type="caution">
    <text evidence="9">The sequence shown here is derived from an EMBL/GenBank/DDBJ whole genome shotgun (WGS) entry which is preliminary data.</text>
</comment>
<dbReference type="EC" id="2.7.13.3" evidence="2"/>
<feature type="transmembrane region" description="Helical" evidence="7">
    <location>
        <begin position="124"/>
        <end position="144"/>
    </location>
</feature>
<keyword evidence="3" id="KW-0808">Transferase</keyword>
<dbReference type="GO" id="GO:0004673">
    <property type="term" value="F:protein histidine kinase activity"/>
    <property type="evidence" value="ECO:0007669"/>
    <property type="project" value="UniProtKB-EC"/>
</dbReference>
<keyword evidence="9" id="KW-0547">Nucleotide-binding</keyword>
<keyword evidence="7" id="KW-0812">Transmembrane</keyword>
<dbReference type="AlphaFoldDB" id="A0A6N7YT11"/>
<dbReference type="PRINTS" id="PR00344">
    <property type="entry name" value="BCTRLSENSOR"/>
</dbReference>
<dbReference type="PANTHER" id="PTHR24421:SF61">
    <property type="entry name" value="OXYGEN SENSOR HISTIDINE KINASE NREB"/>
    <property type="match status" value="1"/>
</dbReference>
<keyword evidence="10" id="KW-1185">Reference proteome</keyword>
<evidence type="ECO:0000256" key="5">
    <source>
        <dbReference type="ARBA" id="ARBA00023012"/>
    </source>
</evidence>
<evidence type="ECO:0000256" key="7">
    <source>
        <dbReference type="SAM" id="Phobius"/>
    </source>
</evidence>
<evidence type="ECO:0000256" key="1">
    <source>
        <dbReference type="ARBA" id="ARBA00000085"/>
    </source>
</evidence>
<evidence type="ECO:0000256" key="4">
    <source>
        <dbReference type="ARBA" id="ARBA00022777"/>
    </source>
</evidence>
<dbReference type="GO" id="GO:0000160">
    <property type="term" value="P:phosphorelay signal transduction system"/>
    <property type="evidence" value="ECO:0007669"/>
    <property type="project" value="UniProtKB-KW"/>
</dbReference>
<dbReference type="InterPro" id="IPR003594">
    <property type="entry name" value="HATPase_dom"/>
</dbReference>
<accession>A0A6N7YT11</accession>
<reference evidence="9 10" key="1">
    <citation type="submission" date="2019-11" db="EMBL/GenBank/DDBJ databases">
        <title>Draft genome of Amycolatopsis RM579.</title>
        <authorList>
            <person name="Duangmal K."/>
            <person name="Mingma R."/>
        </authorList>
    </citation>
    <scope>NUCLEOTIDE SEQUENCE [LARGE SCALE GENOMIC DNA]</scope>
    <source>
        <strain evidence="9 10">RM579</strain>
    </source>
</reference>
<keyword evidence="9" id="KW-0067">ATP-binding</keyword>
<feature type="transmembrane region" description="Helical" evidence="7">
    <location>
        <begin position="240"/>
        <end position="260"/>
    </location>
</feature>
<dbReference type="InterPro" id="IPR036890">
    <property type="entry name" value="HATPase_C_sf"/>
</dbReference>
<evidence type="ECO:0000256" key="6">
    <source>
        <dbReference type="SAM" id="MobiDB-lite"/>
    </source>
</evidence>
<dbReference type="SUPFAM" id="SSF55874">
    <property type="entry name" value="ATPase domain of HSP90 chaperone/DNA topoisomerase II/histidine kinase"/>
    <property type="match status" value="1"/>
</dbReference>
<dbReference type="OrthoDB" id="3534981at2"/>
<dbReference type="InterPro" id="IPR004358">
    <property type="entry name" value="Sig_transdc_His_kin-like_C"/>
</dbReference>
<evidence type="ECO:0000313" key="9">
    <source>
        <dbReference type="EMBL" id="MTD56165.1"/>
    </source>
</evidence>
<dbReference type="EMBL" id="WMBA01000030">
    <property type="protein sequence ID" value="MTD56165.1"/>
    <property type="molecule type" value="Genomic_DNA"/>
</dbReference>
<feature type="transmembrane region" description="Helical" evidence="7">
    <location>
        <begin position="197"/>
        <end position="219"/>
    </location>
</feature>
<sequence>MTRRWPSCGGGQRRTASRNFRAGSADSRDVNFPPRRAGFLMTLLRRGAPAMATATSDLDDRIADPAPVSALRRMRRMTGAIDPTVQDNLLLRATRYVAMVPLLYRIVAVLGALAAAFAEGVRSPVVVVVAVLCVVLNVAGLRWLVRSAPFRSGDVLWLLVLDVVFTLVAYLVVAASVPASLFDAAIQVPGKELLGGMALLTLALGVQYGGALLVLSIPLRMVAWWLSSGVFNVKQGFTDLGTMLGVVLTATGALVLLGLGTRLALAYGIRHGRLAEQARQHRALHDSVLQTLEILALPRQGDPARQLAELRGIARAEALEVRQVIESAQRESAEEAARPLGEKLTALAAEMAREGLRAQLVMAELDEATLSEVRQLAIRDAAREAMRNTLKHAGTDQVVVRVAEQAGGIAVVIRDHGTGFDEAHRPAGFGISESITARLAEAGGRALVESSPGSGTRVTLWMPR</sequence>
<keyword evidence="5" id="KW-0902">Two-component regulatory system</keyword>
<dbReference type="Pfam" id="PF02518">
    <property type="entry name" value="HATPase_c"/>
    <property type="match status" value="1"/>
</dbReference>
<dbReference type="GO" id="GO:0005524">
    <property type="term" value="F:ATP binding"/>
    <property type="evidence" value="ECO:0007669"/>
    <property type="project" value="UniProtKB-KW"/>
</dbReference>
<gene>
    <name evidence="9" type="ORF">GKO32_19600</name>
</gene>
<evidence type="ECO:0000256" key="3">
    <source>
        <dbReference type="ARBA" id="ARBA00022679"/>
    </source>
</evidence>
<keyword evidence="4" id="KW-0418">Kinase</keyword>
<feature type="domain" description="Histidine kinase/HSP90-like ATPase" evidence="8">
    <location>
        <begin position="376"/>
        <end position="463"/>
    </location>
</feature>
<feature type="transmembrane region" description="Helical" evidence="7">
    <location>
        <begin position="156"/>
        <end position="177"/>
    </location>
</feature>
<protein>
    <recommendedName>
        <fullName evidence="2">histidine kinase</fullName>
        <ecNumber evidence="2">2.7.13.3</ecNumber>
    </recommendedName>
</protein>
<evidence type="ECO:0000256" key="2">
    <source>
        <dbReference type="ARBA" id="ARBA00012438"/>
    </source>
</evidence>
<name>A0A6N7YT11_9PSEU</name>
<keyword evidence="7" id="KW-0472">Membrane</keyword>
<dbReference type="CDD" id="cd16917">
    <property type="entry name" value="HATPase_UhpB-NarQ-NarX-like"/>
    <property type="match status" value="1"/>
</dbReference>
<evidence type="ECO:0000259" key="8">
    <source>
        <dbReference type="Pfam" id="PF02518"/>
    </source>
</evidence>
<feature type="transmembrane region" description="Helical" evidence="7">
    <location>
        <begin position="96"/>
        <end position="118"/>
    </location>
</feature>
<organism evidence="9 10">
    <name type="scientific">Amycolatopsis pithecellobii</name>
    <dbReference type="NCBI Taxonomy" id="664692"/>
    <lineage>
        <taxon>Bacteria</taxon>
        <taxon>Bacillati</taxon>
        <taxon>Actinomycetota</taxon>
        <taxon>Actinomycetes</taxon>
        <taxon>Pseudonocardiales</taxon>
        <taxon>Pseudonocardiaceae</taxon>
        <taxon>Amycolatopsis</taxon>
    </lineage>
</organism>
<evidence type="ECO:0000313" key="10">
    <source>
        <dbReference type="Proteomes" id="UP000440096"/>
    </source>
</evidence>
<dbReference type="Proteomes" id="UP000440096">
    <property type="component" value="Unassembled WGS sequence"/>
</dbReference>
<comment type="catalytic activity">
    <reaction evidence="1">
        <text>ATP + protein L-histidine = ADP + protein N-phospho-L-histidine.</text>
        <dbReference type="EC" id="2.7.13.3"/>
    </reaction>
</comment>
<feature type="region of interest" description="Disordered" evidence="6">
    <location>
        <begin position="1"/>
        <end position="29"/>
    </location>
</feature>
<keyword evidence="7" id="KW-1133">Transmembrane helix</keyword>
<dbReference type="InterPro" id="IPR050482">
    <property type="entry name" value="Sensor_HK_TwoCompSys"/>
</dbReference>
<dbReference type="Gene3D" id="3.30.565.10">
    <property type="entry name" value="Histidine kinase-like ATPase, C-terminal domain"/>
    <property type="match status" value="1"/>
</dbReference>
<proteinExistence type="predicted"/>
<dbReference type="PANTHER" id="PTHR24421">
    <property type="entry name" value="NITRATE/NITRITE SENSOR PROTEIN NARX-RELATED"/>
    <property type="match status" value="1"/>
</dbReference>